<evidence type="ECO:0000313" key="6">
    <source>
        <dbReference type="Proteomes" id="UP000663877"/>
    </source>
</evidence>
<organism evidence="2 6">
    <name type="scientific">Adineta steineri</name>
    <dbReference type="NCBI Taxonomy" id="433720"/>
    <lineage>
        <taxon>Eukaryota</taxon>
        <taxon>Metazoa</taxon>
        <taxon>Spiralia</taxon>
        <taxon>Gnathifera</taxon>
        <taxon>Rotifera</taxon>
        <taxon>Eurotatoria</taxon>
        <taxon>Bdelloidea</taxon>
        <taxon>Adinetida</taxon>
        <taxon>Adinetidae</taxon>
        <taxon>Adineta</taxon>
    </lineage>
</organism>
<evidence type="ECO:0000259" key="1">
    <source>
        <dbReference type="Pfam" id="PF22215"/>
    </source>
</evidence>
<dbReference type="AlphaFoldDB" id="A0A813TIG4"/>
<sequence>MASADLTLGVVLKPVGSLLSTIFKVARTIRMTVERMKINGANCRQLSQRVDMIVSFLPKKLPEDLLSEPIERALRSFAEFLDECLALIKEFANANYLERIWYNKDFCREFTRMDEQLSRFTTDLSFGMGFTRLPAVQSSRDAVEQNTLRHSQSTAFNSGIWTYKRCINEIWQDTFNCELIIDMNTKKIRGSGEDNFSHFGIDGLFSQAPLLIELVWTYRDHLQIINLQWNVDRQMLCGIVLRKSKVTDKGIKFNLKWDILRRFLLKSVE</sequence>
<evidence type="ECO:0000313" key="3">
    <source>
        <dbReference type="EMBL" id="CAF0873322.1"/>
    </source>
</evidence>
<dbReference type="InterPro" id="IPR036537">
    <property type="entry name" value="Adaptor_Cbl_N_dom_sf"/>
</dbReference>
<dbReference type="CDD" id="cd21037">
    <property type="entry name" value="MLKL_NTD"/>
    <property type="match status" value="1"/>
</dbReference>
<name>A0A813TIG4_9BILA</name>
<evidence type="ECO:0000313" key="2">
    <source>
        <dbReference type="EMBL" id="CAF0808707.1"/>
    </source>
</evidence>
<dbReference type="OrthoDB" id="9998136at2759"/>
<feature type="domain" description="Mixed lineage kinase" evidence="1">
    <location>
        <begin position="20"/>
        <end position="126"/>
    </location>
</feature>
<dbReference type="Pfam" id="PF22215">
    <property type="entry name" value="MLKL_N"/>
    <property type="match status" value="1"/>
</dbReference>
<comment type="caution">
    <text evidence="2">The sequence shown here is derived from an EMBL/GenBank/DDBJ whole genome shotgun (WGS) entry which is preliminary data.</text>
</comment>
<dbReference type="EMBL" id="CAJNOI010000015">
    <property type="protein sequence ID" value="CAF0808707.1"/>
    <property type="molecule type" value="Genomic_DNA"/>
</dbReference>
<evidence type="ECO:0000313" key="4">
    <source>
        <dbReference type="EMBL" id="CAF0928457.1"/>
    </source>
</evidence>
<dbReference type="EMBL" id="CAJNOM010000035">
    <property type="protein sequence ID" value="CAF0873322.1"/>
    <property type="molecule type" value="Genomic_DNA"/>
</dbReference>
<dbReference type="GO" id="GO:0007166">
    <property type="term" value="P:cell surface receptor signaling pathway"/>
    <property type="evidence" value="ECO:0007669"/>
    <property type="project" value="InterPro"/>
</dbReference>
<gene>
    <name evidence="2" type="ORF">BJG266_LOCUS5611</name>
    <name evidence="4" type="ORF">QVE165_LOCUS10958</name>
    <name evidence="3" type="ORF">QVE165_LOCUS8015</name>
</gene>
<keyword evidence="5" id="KW-1185">Reference proteome</keyword>
<evidence type="ECO:0000313" key="5">
    <source>
        <dbReference type="Proteomes" id="UP000663832"/>
    </source>
</evidence>
<dbReference type="Proteomes" id="UP000663832">
    <property type="component" value="Unassembled WGS sequence"/>
</dbReference>
<reference evidence="2" key="1">
    <citation type="submission" date="2021-02" db="EMBL/GenBank/DDBJ databases">
        <authorList>
            <person name="Nowell W R."/>
        </authorList>
    </citation>
    <scope>NUCLEOTIDE SEQUENCE</scope>
</reference>
<dbReference type="Proteomes" id="UP000663877">
    <property type="component" value="Unassembled WGS sequence"/>
</dbReference>
<dbReference type="Gene3D" id="1.20.930.20">
    <property type="entry name" value="Adaptor protein Cbl, N-terminal domain"/>
    <property type="match status" value="1"/>
</dbReference>
<protein>
    <recommendedName>
        <fullName evidence="1">Mixed lineage kinase domain-containing protein</fullName>
    </recommendedName>
</protein>
<dbReference type="InterPro" id="IPR059179">
    <property type="entry name" value="MLKL-like_MCAfunc"/>
</dbReference>
<dbReference type="InterPro" id="IPR054000">
    <property type="entry name" value="MLKL_N"/>
</dbReference>
<proteinExistence type="predicted"/>
<dbReference type="EMBL" id="CAJNOM010000052">
    <property type="protein sequence ID" value="CAF0928457.1"/>
    <property type="molecule type" value="Genomic_DNA"/>
</dbReference>
<accession>A0A813TIG4</accession>